<accession>A0A941W583</accession>
<protein>
    <recommendedName>
        <fullName evidence="3">Antitoxin</fullName>
    </recommendedName>
</protein>
<reference evidence="1" key="1">
    <citation type="journal article" date="2021" name="ISME J.">
        <title>Fine-scale metabolic discontinuity in a stratified prokaryote microbiome of a Red Sea deep halocline.</title>
        <authorList>
            <person name="Michoud G."/>
            <person name="Ngugi D.K."/>
            <person name="Barozzi A."/>
            <person name="Merlino G."/>
            <person name="Calleja M.L."/>
            <person name="Delgado-Huertas A."/>
            <person name="Moran X.A.G."/>
            <person name="Daffonchio D."/>
        </authorList>
    </citation>
    <scope>NUCLEOTIDE SEQUENCE</scope>
    <source>
        <strain evidence="1">SuakinDeep_MAG55_1</strain>
    </source>
</reference>
<comment type="caution">
    <text evidence="1">The sequence shown here is derived from an EMBL/GenBank/DDBJ whole genome shotgun (WGS) entry which is preliminary data.</text>
</comment>
<name>A0A941W583_9BACT</name>
<dbReference type="AlphaFoldDB" id="A0A941W583"/>
<dbReference type="InterPro" id="IPR009057">
    <property type="entry name" value="Homeodomain-like_sf"/>
</dbReference>
<proteinExistence type="predicted"/>
<dbReference type="Gene3D" id="1.10.10.10">
    <property type="entry name" value="Winged helix-like DNA-binding domain superfamily/Winged helix DNA-binding domain"/>
    <property type="match status" value="1"/>
</dbReference>
<evidence type="ECO:0000313" key="1">
    <source>
        <dbReference type="EMBL" id="MBS1259161.1"/>
    </source>
</evidence>
<dbReference type="Pfam" id="PF04255">
    <property type="entry name" value="DUF433"/>
    <property type="match status" value="1"/>
</dbReference>
<dbReference type="InterPro" id="IPR007367">
    <property type="entry name" value="DUF433"/>
</dbReference>
<evidence type="ECO:0008006" key="3">
    <source>
        <dbReference type="Google" id="ProtNLM"/>
    </source>
</evidence>
<organism evidence="1 2">
    <name type="scientific">Candidatus Scalindua arabica</name>
    <dbReference type="NCBI Taxonomy" id="1127984"/>
    <lineage>
        <taxon>Bacteria</taxon>
        <taxon>Pseudomonadati</taxon>
        <taxon>Planctomycetota</taxon>
        <taxon>Candidatus Brocadiia</taxon>
        <taxon>Candidatus Brocadiales</taxon>
        <taxon>Candidatus Scalinduaceae</taxon>
        <taxon>Candidatus Scalindua</taxon>
    </lineage>
</organism>
<dbReference type="SUPFAM" id="SSF46689">
    <property type="entry name" value="Homeodomain-like"/>
    <property type="match status" value="1"/>
</dbReference>
<dbReference type="PANTHER" id="PTHR34849">
    <property type="entry name" value="SSL5025 PROTEIN"/>
    <property type="match status" value="1"/>
</dbReference>
<dbReference type="EMBL" id="JAANXD010000083">
    <property type="protein sequence ID" value="MBS1259161.1"/>
    <property type="molecule type" value="Genomic_DNA"/>
</dbReference>
<dbReference type="PANTHER" id="PTHR34849:SF3">
    <property type="entry name" value="SSR2962 PROTEIN"/>
    <property type="match status" value="1"/>
</dbReference>
<dbReference type="Proteomes" id="UP000722750">
    <property type="component" value="Unassembled WGS sequence"/>
</dbReference>
<evidence type="ECO:0000313" key="2">
    <source>
        <dbReference type="Proteomes" id="UP000722750"/>
    </source>
</evidence>
<dbReference type="InterPro" id="IPR036388">
    <property type="entry name" value="WH-like_DNA-bd_sf"/>
</dbReference>
<sequence>MNKHITIDPRICNGKPVISDTRIPVTVILDQLADSGSIENVIRKYPELSLDQVAAALQYCHSVIEHTELEVI</sequence>
<gene>
    <name evidence="1" type="ORF">MAG551_02228</name>
</gene>